<evidence type="ECO:0000256" key="1">
    <source>
        <dbReference type="SAM" id="MobiDB-lite"/>
    </source>
</evidence>
<feature type="compositionally biased region" description="Basic and acidic residues" evidence="1">
    <location>
        <begin position="378"/>
        <end position="404"/>
    </location>
</feature>
<dbReference type="VEuPathDB" id="CryptoDB:Cvel_17043"/>
<feature type="region of interest" description="Disordered" evidence="1">
    <location>
        <begin position="1529"/>
        <end position="1552"/>
    </location>
</feature>
<name>A0A0G4FHM8_9ALVE</name>
<feature type="compositionally biased region" description="Basic and acidic residues" evidence="1">
    <location>
        <begin position="299"/>
        <end position="329"/>
    </location>
</feature>
<proteinExistence type="predicted"/>
<feature type="region of interest" description="Disordered" evidence="1">
    <location>
        <begin position="458"/>
        <end position="495"/>
    </location>
</feature>
<feature type="compositionally biased region" description="Basic and acidic residues" evidence="1">
    <location>
        <begin position="126"/>
        <end position="140"/>
    </location>
</feature>
<feature type="compositionally biased region" description="Gly residues" evidence="1">
    <location>
        <begin position="407"/>
        <end position="416"/>
    </location>
</feature>
<organism evidence="2">
    <name type="scientific">Chromera velia CCMP2878</name>
    <dbReference type="NCBI Taxonomy" id="1169474"/>
    <lineage>
        <taxon>Eukaryota</taxon>
        <taxon>Sar</taxon>
        <taxon>Alveolata</taxon>
        <taxon>Colpodellida</taxon>
        <taxon>Chromeraceae</taxon>
        <taxon>Chromera</taxon>
    </lineage>
</organism>
<accession>A0A0G4FHM8</accession>
<feature type="compositionally biased region" description="Low complexity" evidence="1">
    <location>
        <begin position="24"/>
        <end position="51"/>
    </location>
</feature>
<feature type="region of interest" description="Disordered" evidence="1">
    <location>
        <begin position="872"/>
        <end position="895"/>
    </location>
</feature>
<feature type="compositionally biased region" description="Basic and acidic residues" evidence="1">
    <location>
        <begin position="1"/>
        <end position="23"/>
    </location>
</feature>
<reference evidence="2" key="1">
    <citation type="submission" date="2014-11" db="EMBL/GenBank/DDBJ databases">
        <authorList>
            <person name="Otto D Thomas"/>
            <person name="Naeem Raeece"/>
        </authorList>
    </citation>
    <scope>NUCLEOTIDE SEQUENCE</scope>
</reference>
<feature type="region of interest" description="Disordered" evidence="1">
    <location>
        <begin position="68"/>
        <end position="214"/>
    </location>
</feature>
<feature type="region of interest" description="Disordered" evidence="1">
    <location>
        <begin position="1"/>
        <end position="51"/>
    </location>
</feature>
<feature type="compositionally biased region" description="Basic residues" evidence="1">
    <location>
        <begin position="155"/>
        <end position="173"/>
    </location>
</feature>
<gene>
    <name evidence="2" type="ORF">Cvel_17043</name>
</gene>
<sequence length="1821" mass="196822">MRRPGEEGESDAVRLKRRQEEAAAGKAGPAVSAYAGLPGPSASSQEAAPSFPASAFAPASLLAAFGALQKPQPDARGAEERERGLSGAISSESESSAQMILTGEKVPASEIFGLLDSHHQKKRKRNDGARKGGADRGDRKERKHEKKVNKSDLKSKKKKKKKQKKGQSKKKRSSSSSSSLSSDDSILSDSDDRGDSTQSDENRGVGLWERQRSASSAGRLLFVEDVRGDSALSEFGRLHAAKIPKFRRLHQVWGNQTGGTSKRAVLEHLEAQMGRTVGRRGRGEAGGDLPRYFSHVKRKREDRDKLEGQEERGEGDTRGDSPKAGDDRGGGAGGSTASVPVAAVSRDFYLRTFNPLAERAMLAKAQKTSEAASKSRKVSGDKKSKGGRRSSAEDKKKQRGDRATGGKAKGAGGEIEGGLDAEARREREKVGKALRDAGLLSGSASVVEVPDDDDMEIEGEGEEGGSGFIALLGEGEGEGDEAGQEGGRTETETLKGDEGFVFRETGAAFREGLKDPSCRRNPQFWLLFIQFHRLAAERGAAMVMEEAKGVMREEGEGRDVWREWRESNEQMSALEGAALREEEQILSEAVAAVRSGGLAGGTGGAGAGGLGGGLLRGLQKAREKDKLHEDDKRAALFLALARLREQGDGDDTVGDLLLSVRALFPFSTEGVKSWIQFVVFSLHEENAATSLPGGAIRTLLQRTVAKPLRVALESEKLLGSRLILDHQRKRGGRLETGLSEVFLRSVMLDLSSGRIDAAVGAVSAQLSLSAVACDAERWEAFSKKWGGNGGHEDVRTVIEWVRARESELGAGDMETFFDSSGESSCASSSSSSTAATSGVVRAVQKLFVTFSKGSNGVGKTVGLPAAAQKAEKAEVPVKKEEMKHSEHDHAGALRECRSPLRRSLESRVDQQQVHGVTGVMEAAELDLETLTLCAFRGHSSGNAPEARHISPESDAAAESLGLCRIPPYVPPPMSPFVFVHHLRGRRLSDAPVVLTLRCLDLLWSFLGTDWDAGGDLFVPGSSFLSRYCSSDPWLQQLQLGVCVEVGGARIDARGAVRFLEEERRRLVETEAGAGFRVDEGITLVEGGGDRGRNGSVMRWVTPNGRVLLPSDPLHLFGVQEADFGERMGERGQNAGMERQRGETGNKEGTVCRRLVELYIALTSARMLHLMGSETKGEGGEGSEASGQRALRLEREGALFLSVALSARSVAVCRELLRHRQSDARLWSLFALVQHRLGKSAEARRTLTAAASAFKDTEEAARIAAFWAHLEIIWWARERTLASSAAAASSASSSSSYSSASPNPSPVDESSSANSSCSFLEGAGLPRASLLIACCLCEGDFSLFAHQFSVGAGGDVGGAVLEPSRTRRLAALRKLRKGLYEEGEKETRVEGDGGGGSFGSVSCWSSDLLSRVFCLLLLSIEIDGPRKAWVAAEPFLKGRVVGGGRGGKLGCVDGEEREREVAWIWTVQALLAHPKSTPGLLREVLTSAVRLFPNNSSLLRLFTEHLSRHNRMTELRGVLTGVVSNNQSSQKETFSSSVSASGGGGGVTERERERNATVLRLKEEMRLMEEGRAVEGEDSDLMCNSENVDLPSEALFHLLQSEFSCGRPSLSRIVHLCEGALERQRSVPLSPFSSSVQKGVPSGERERIWLLYLNAIASGVILRGDPLSLNDAPVTVLFEDAPRPRSWRRRMSDGERRVLSAEEMALESAERLVLLYRKTAARASAHIPFSKQVWVHRLNQLYMERRVENARRDVQRRELDATASAVGGVDSHLFLAVLKEEEETAARWKAADRDLDGRFADTVGEMESSGARSLFDYVLLFA</sequence>
<feature type="region of interest" description="Disordered" evidence="1">
    <location>
        <begin position="275"/>
        <end position="338"/>
    </location>
</feature>
<feature type="region of interest" description="Disordered" evidence="1">
    <location>
        <begin position="366"/>
        <end position="424"/>
    </location>
</feature>
<dbReference type="EMBL" id="CDMZ01000376">
    <property type="protein sequence ID" value="CEM12945.1"/>
    <property type="molecule type" value="Genomic_DNA"/>
</dbReference>
<feature type="compositionally biased region" description="Basic and acidic residues" evidence="1">
    <location>
        <begin position="190"/>
        <end position="203"/>
    </location>
</feature>
<protein>
    <submittedName>
        <fullName evidence="2">Uncharacterized protein</fullName>
    </submittedName>
</protein>
<evidence type="ECO:0000313" key="2">
    <source>
        <dbReference type="EMBL" id="CEM12945.1"/>
    </source>
</evidence>
<feature type="compositionally biased region" description="Low complexity" evidence="1">
    <location>
        <begin position="174"/>
        <end position="188"/>
    </location>
</feature>